<dbReference type="InterPro" id="IPR022898">
    <property type="entry name" value="RNase_HII"/>
</dbReference>
<evidence type="ECO:0000256" key="12">
    <source>
        <dbReference type="PROSITE-ProRule" id="PRU01319"/>
    </source>
</evidence>
<evidence type="ECO:0000256" key="7">
    <source>
        <dbReference type="ARBA" id="ARBA00022722"/>
    </source>
</evidence>
<dbReference type="Gene3D" id="3.30.420.10">
    <property type="entry name" value="Ribonuclease H-like superfamily/Ribonuclease H"/>
    <property type="match status" value="1"/>
</dbReference>
<evidence type="ECO:0000256" key="14">
    <source>
        <dbReference type="SAM" id="MobiDB-lite"/>
    </source>
</evidence>
<dbReference type="RefSeq" id="WP_353647762.1">
    <property type="nucleotide sequence ID" value="NZ_CP159218.1"/>
</dbReference>
<gene>
    <name evidence="16" type="ORF">ABLG96_12760</name>
</gene>
<evidence type="ECO:0000256" key="11">
    <source>
        <dbReference type="ARBA" id="ARBA00023211"/>
    </source>
</evidence>
<dbReference type="InterPro" id="IPR012337">
    <property type="entry name" value="RNaseH-like_sf"/>
</dbReference>
<accession>A0AAU8DIY5</accession>
<feature type="domain" description="RNase H type-2" evidence="15">
    <location>
        <begin position="53"/>
        <end position="282"/>
    </location>
</feature>
<dbReference type="GO" id="GO:0005737">
    <property type="term" value="C:cytoplasm"/>
    <property type="evidence" value="ECO:0007669"/>
    <property type="project" value="UniProtKB-SubCell"/>
</dbReference>
<dbReference type="InterPro" id="IPR036397">
    <property type="entry name" value="RNaseH_sf"/>
</dbReference>
<protein>
    <recommendedName>
        <fullName evidence="13">Ribonuclease</fullName>
        <ecNumber evidence="13">3.1.26.4</ecNumber>
    </recommendedName>
</protein>
<keyword evidence="10 12" id="KW-0378">Hydrolase</keyword>
<organism evidence="16">
    <name type="scientific">Nakamurella sp. A5-74</name>
    <dbReference type="NCBI Taxonomy" id="3158264"/>
    <lineage>
        <taxon>Bacteria</taxon>
        <taxon>Bacillati</taxon>
        <taxon>Actinomycetota</taxon>
        <taxon>Actinomycetes</taxon>
        <taxon>Nakamurellales</taxon>
        <taxon>Nakamurellaceae</taxon>
        <taxon>Nakamurella</taxon>
    </lineage>
</organism>
<feature type="region of interest" description="Disordered" evidence="14">
    <location>
        <begin position="21"/>
        <end position="42"/>
    </location>
</feature>
<comment type="catalytic activity">
    <reaction evidence="1 12 13">
        <text>Endonucleolytic cleavage to 5'-phosphomonoester.</text>
        <dbReference type="EC" id="3.1.26.4"/>
    </reaction>
</comment>
<comment type="cofactor">
    <cofactor evidence="12">
        <name>Mn(2+)</name>
        <dbReference type="ChEBI" id="CHEBI:29035"/>
    </cofactor>
    <cofactor evidence="12">
        <name>Mg(2+)</name>
        <dbReference type="ChEBI" id="CHEBI:18420"/>
    </cofactor>
    <text evidence="12">Manganese or magnesium. Binds 1 divalent metal ion per monomer in the absence of substrate. May bind a second metal ion after substrate binding.</text>
</comment>
<evidence type="ECO:0000256" key="9">
    <source>
        <dbReference type="ARBA" id="ARBA00022759"/>
    </source>
</evidence>
<dbReference type="GO" id="GO:0006298">
    <property type="term" value="P:mismatch repair"/>
    <property type="evidence" value="ECO:0007669"/>
    <property type="project" value="TreeGrafter"/>
</dbReference>
<dbReference type="GO" id="GO:0046872">
    <property type="term" value="F:metal ion binding"/>
    <property type="evidence" value="ECO:0007669"/>
    <property type="project" value="UniProtKB-KW"/>
</dbReference>
<evidence type="ECO:0000256" key="13">
    <source>
        <dbReference type="RuleBase" id="RU003515"/>
    </source>
</evidence>
<reference evidence="16" key="1">
    <citation type="submission" date="2024-05" db="EMBL/GenBank/DDBJ databases">
        <authorList>
            <person name="Cai S.Y."/>
            <person name="Jin L.M."/>
            <person name="Li H.R."/>
        </authorList>
    </citation>
    <scope>NUCLEOTIDE SEQUENCE</scope>
    <source>
        <strain evidence="16">A5-74</strain>
    </source>
</reference>
<keyword evidence="11" id="KW-0464">Manganese</keyword>
<dbReference type="InterPro" id="IPR024567">
    <property type="entry name" value="RNase_HII/HIII_dom"/>
</dbReference>
<dbReference type="PANTHER" id="PTHR10954">
    <property type="entry name" value="RIBONUCLEASE H2 SUBUNIT A"/>
    <property type="match status" value="1"/>
</dbReference>
<dbReference type="PROSITE" id="PS51975">
    <property type="entry name" value="RNASE_H_2"/>
    <property type="match status" value="1"/>
</dbReference>
<feature type="binding site" evidence="12">
    <location>
        <position position="59"/>
    </location>
    <ligand>
        <name>a divalent metal cation</name>
        <dbReference type="ChEBI" id="CHEBI:60240"/>
    </ligand>
</feature>
<name>A0AAU8DIY5_9ACTN</name>
<comment type="cofactor">
    <cofactor evidence="2">
        <name>Mg(2+)</name>
        <dbReference type="ChEBI" id="CHEBI:18420"/>
    </cofactor>
</comment>
<evidence type="ECO:0000256" key="10">
    <source>
        <dbReference type="ARBA" id="ARBA00022801"/>
    </source>
</evidence>
<dbReference type="Pfam" id="PF01351">
    <property type="entry name" value="RNase_HII"/>
    <property type="match status" value="2"/>
</dbReference>
<evidence type="ECO:0000313" key="16">
    <source>
        <dbReference type="EMBL" id="XCG62147.1"/>
    </source>
</evidence>
<proteinExistence type="inferred from homology"/>
<evidence type="ECO:0000256" key="3">
    <source>
        <dbReference type="ARBA" id="ARBA00004065"/>
    </source>
</evidence>
<evidence type="ECO:0000256" key="1">
    <source>
        <dbReference type="ARBA" id="ARBA00000077"/>
    </source>
</evidence>
<feature type="binding site" evidence="12">
    <location>
        <position position="60"/>
    </location>
    <ligand>
        <name>a divalent metal cation</name>
        <dbReference type="ChEBI" id="CHEBI:60240"/>
    </ligand>
</feature>
<keyword evidence="6" id="KW-0963">Cytoplasm</keyword>
<dbReference type="EMBL" id="CP159218">
    <property type="protein sequence ID" value="XCG62147.1"/>
    <property type="molecule type" value="Genomic_DNA"/>
</dbReference>
<keyword evidence="7 12" id="KW-0540">Nuclease</keyword>
<comment type="subcellular location">
    <subcellularLocation>
        <location evidence="4">Cytoplasm</location>
    </subcellularLocation>
</comment>
<feature type="region of interest" description="Disordered" evidence="14">
    <location>
        <begin position="283"/>
        <end position="307"/>
    </location>
</feature>
<feature type="compositionally biased region" description="Polar residues" evidence="14">
    <location>
        <begin position="25"/>
        <end position="34"/>
    </location>
</feature>
<dbReference type="GO" id="GO:0043137">
    <property type="term" value="P:DNA replication, removal of RNA primer"/>
    <property type="evidence" value="ECO:0007669"/>
    <property type="project" value="TreeGrafter"/>
</dbReference>
<comment type="function">
    <text evidence="3 13">Endonuclease that specifically degrades the RNA of RNA-DNA hybrids.</text>
</comment>
<dbReference type="SUPFAM" id="SSF53098">
    <property type="entry name" value="Ribonuclease H-like"/>
    <property type="match status" value="1"/>
</dbReference>
<dbReference type="CDD" id="cd07182">
    <property type="entry name" value="RNase_HII_bacteria_HII_like"/>
    <property type="match status" value="1"/>
</dbReference>
<feature type="binding site" evidence="12">
    <location>
        <position position="153"/>
    </location>
    <ligand>
        <name>a divalent metal cation</name>
        <dbReference type="ChEBI" id="CHEBI:60240"/>
    </ligand>
</feature>
<evidence type="ECO:0000256" key="6">
    <source>
        <dbReference type="ARBA" id="ARBA00022490"/>
    </source>
</evidence>
<keyword evidence="8 12" id="KW-0479">Metal-binding</keyword>
<dbReference type="PANTHER" id="PTHR10954:SF18">
    <property type="entry name" value="RIBONUCLEASE HII"/>
    <property type="match status" value="1"/>
</dbReference>
<dbReference type="GO" id="GO:0003723">
    <property type="term" value="F:RNA binding"/>
    <property type="evidence" value="ECO:0007669"/>
    <property type="project" value="UniProtKB-UniRule"/>
</dbReference>
<evidence type="ECO:0000256" key="5">
    <source>
        <dbReference type="ARBA" id="ARBA00007383"/>
    </source>
</evidence>
<dbReference type="InterPro" id="IPR001352">
    <property type="entry name" value="RNase_HII/HIII"/>
</dbReference>
<dbReference type="NCBIfam" id="NF000595">
    <property type="entry name" value="PRK00015.1-3"/>
    <property type="match status" value="1"/>
</dbReference>
<evidence type="ECO:0000256" key="2">
    <source>
        <dbReference type="ARBA" id="ARBA00001946"/>
    </source>
</evidence>
<dbReference type="AlphaFoldDB" id="A0AAU8DIY5"/>
<evidence type="ECO:0000256" key="8">
    <source>
        <dbReference type="ARBA" id="ARBA00022723"/>
    </source>
</evidence>
<keyword evidence="9 12" id="KW-0255">Endonuclease</keyword>
<comment type="similarity">
    <text evidence="5 13">Belongs to the RNase HII family.</text>
</comment>
<evidence type="ECO:0000256" key="4">
    <source>
        <dbReference type="ARBA" id="ARBA00004496"/>
    </source>
</evidence>
<dbReference type="GO" id="GO:0004523">
    <property type="term" value="F:RNA-DNA hybrid ribonuclease activity"/>
    <property type="evidence" value="ECO:0007669"/>
    <property type="project" value="UniProtKB-UniRule"/>
</dbReference>
<dbReference type="GO" id="GO:0032299">
    <property type="term" value="C:ribonuclease H2 complex"/>
    <property type="evidence" value="ECO:0007669"/>
    <property type="project" value="TreeGrafter"/>
</dbReference>
<dbReference type="EC" id="3.1.26.4" evidence="13"/>
<evidence type="ECO:0000259" key="15">
    <source>
        <dbReference type="PROSITE" id="PS51975"/>
    </source>
</evidence>
<sequence>MIPAPIIVPAERSTGAALVARHSSRSSATAQRRPSSIRPGLRTEKSLLGPDCVRLAAMDEVGRGSLAGPVTIGIVVVTARIGRVPQGLRDSKLLTAAARDALVAPIRRWAPEHAVGHASAAEIDAIGIMSALRRAAGRAFAQLSAPVDAVLLDGKHNYLKPPPPLVLGSTSAAEQDGLFAPPIDPVRAEAALWSPIPDGLPVHLKIKADLTCAGVAGASVLAKTSRDALMRRLDRHFPEYGFAGNKGYAAVEHRDALLRLGPTLIHRRSWSFLGNPATAVSMDSANPYEGDDGAGPTAGADGEREQA</sequence>